<dbReference type="Proteomes" id="UP000316621">
    <property type="component" value="Chromosome 9"/>
</dbReference>
<name>A0A4Y7L241_PAPSO</name>
<organism evidence="11 12">
    <name type="scientific">Papaver somniferum</name>
    <name type="common">Opium poppy</name>
    <dbReference type="NCBI Taxonomy" id="3469"/>
    <lineage>
        <taxon>Eukaryota</taxon>
        <taxon>Viridiplantae</taxon>
        <taxon>Streptophyta</taxon>
        <taxon>Embryophyta</taxon>
        <taxon>Tracheophyta</taxon>
        <taxon>Spermatophyta</taxon>
        <taxon>Magnoliopsida</taxon>
        <taxon>Ranunculales</taxon>
        <taxon>Papaveraceae</taxon>
        <taxon>Papaveroideae</taxon>
        <taxon>Papaver</taxon>
    </lineage>
</organism>
<dbReference type="Pfam" id="PF00067">
    <property type="entry name" value="p450"/>
    <property type="match status" value="1"/>
</dbReference>
<dbReference type="FunFam" id="1.10.630.10:FF:000022">
    <property type="entry name" value="Taxadiene 5-alpha hydroxylase"/>
    <property type="match status" value="1"/>
</dbReference>
<protein>
    <recommendedName>
        <fullName evidence="13">Cytochrome P450</fullName>
    </recommendedName>
</protein>
<dbReference type="PRINTS" id="PR00463">
    <property type="entry name" value="EP450I"/>
</dbReference>
<proteinExistence type="inferred from homology"/>
<dbReference type="PROSITE" id="PS00086">
    <property type="entry name" value="CYTOCHROME_P450"/>
    <property type="match status" value="1"/>
</dbReference>
<keyword evidence="12" id="KW-1185">Reference proteome</keyword>
<dbReference type="InterPro" id="IPR036396">
    <property type="entry name" value="Cyt_P450_sf"/>
</dbReference>
<dbReference type="EMBL" id="CM010723">
    <property type="protein sequence ID" value="RZC79246.1"/>
    <property type="molecule type" value="Genomic_DNA"/>
</dbReference>
<evidence type="ECO:0000256" key="4">
    <source>
        <dbReference type="ARBA" id="ARBA00022723"/>
    </source>
</evidence>
<keyword evidence="6 8" id="KW-0408">Iron</keyword>
<comment type="cofactor">
    <cofactor evidence="1 8">
        <name>heme</name>
        <dbReference type="ChEBI" id="CHEBI:30413"/>
    </cofactor>
</comment>
<keyword evidence="10" id="KW-0472">Membrane</keyword>
<dbReference type="CDD" id="cd11043">
    <property type="entry name" value="CYP90-like"/>
    <property type="match status" value="1"/>
</dbReference>
<evidence type="ECO:0000256" key="9">
    <source>
        <dbReference type="RuleBase" id="RU000461"/>
    </source>
</evidence>
<dbReference type="STRING" id="3469.A0A4Y7L241"/>
<reference evidence="11 12" key="1">
    <citation type="journal article" date="2018" name="Science">
        <title>The opium poppy genome and morphinan production.</title>
        <authorList>
            <person name="Guo L."/>
            <person name="Winzer T."/>
            <person name="Yang X."/>
            <person name="Li Y."/>
            <person name="Ning Z."/>
            <person name="He Z."/>
            <person name="Teodor R."/>
            <person name="Lu Y."/>
            <person name="Bowser T.A."/>
            <person name="Graham I.A."/>
            <person name="Ye K."/>
        </authorList>
    </citation>
    <scope>NUCLEOTIDE SEQUENCE [LARGE SCALE GENOMIC DNA]</scope>
    <source>
        <strain evidence="12">cv. HN1</strain>
        <tissue evidence="11">Leaves</tissue>
    </source>
</reference>
<keyword evidence="7 9" id="KW-0503">Monooxygenase</keyword>
<keyword evidence="3 8" id="KW-0349">Heme</keyword>
<feature type="transmembrane region" description="Helical" evidence="10">
    <location>
        <begin position="7"/>
        <end position="24"/>
    </location>
</feature>
<dbReference type="InterPro" id="IPR017972">
    <property type="entry name" value="Cyt_P450_CS"/>
</dbReference>
<dbReference type="Gene3D" id="1.10.630.10">
    <property type="entry name" value="Cytochrome P450"/>
    <property type="match status" value="1"/>
</dbReference>
<dbReference type="InterPro" id="IPR002401">
    <property type="entry name" value="Cyt_P450_E_grp-I"/>
</dbReference>
<dbReference type="AlphaFoldDB" id="A0A4Y7L241"/>
<keyword evidence="10" id="KW-0812">Transmembrane</keyword>
<sequence>MDVHLNINLLYILLGLSAVAYLVIHKFSNSSGNTRLPPGSLGWPIVGETLEFQRLGQCGKSDEFPVQRMNKYNREIFKTHLFGEKTITLCGATGNKFLFTGEKTYVLTWWPNSLKKLFGDSFFTTPYEEAVRTGKVVSSFLQQEVMNQLVERFDRTCKNCLQKDWRARNQVLAFPLIKAYAFSVACDMFASMDDPNWQKMILDEFNILLKGVFQFPIYFPGTRHYKAVKAAAVIRRELMKLIQSRRGLMVDLDRRVERNLISHLMGTKNEDGELLSDKEIADNVILLMNAGHDTSSSTMMMLMKYLAESPDCYNRVLKEQREIASRKSPGELLNKDDISKMKYSWGVIQEVLRMSPPVQGTFRKAKVDFTYSGFSIPKGWAVWWTTSTTHKSEEYFPNAETFDPLRFARDNITPYSFVPFGGGPRMCPGREFAKVEILVFLHNLVNMFKWELVFPDDVISVDPMPTSSKGLPVYLYSHPYL</sequence>
<evidence type="ECO:0000256" key="1">
    <source>
        <dbReference type="ARBA" id="ARBA00001971"/>
    </source>
</evidence>
<gene>
    <name evidence="11" type="ORF">C5167_003514</name>
</gene>
<keyword evidence="5 9" id="KW-0560">Oxidoreductase</keyword>
<accession>A0A4Y7L241</accession>
<dbReference type="Gramene" id="RZC79246">
    <property type="protein sequence ID" value="RZC79246"/>
    <property type="gene ID" value="C5167_003514"/>
</dbReference>
<dbReference type="PANTHER" id="PTHR24286">
    <property type="entry name" value="CYTOCHROME P450 26"/>
    <property type="match status" value="1"/>
</dbReference>
<keyword evidence="10" id="KW-1133">Transmembrane helix</keyword>
<dbReference type="GO" id="GO:0016705">
    <property type="term" value="F:oxidoreductase activity, acting on paired donors, with incorporation or reduction of molecular oxygen"/>
    <property type="evidence" value="ECO:0007669"/>
    <property type="project" value="InterPro"/>
</dbReference>
<evidence type="ECO:0000256" key="7">
    <source>
        <dbReference type="ARBA" id="ARBA00023033"/>
    </source>
</evidence>
<dbReference type="GO" id="GO:0033075">
    <property type="term" value="P:isoquinoline alkaloid biosynthetic process"/>
    <property type="evidence" value="ECO:0007669"/>
    <property type="project" value="UniProtKB-ARBA"/>
</dbReference>
<evidence type="ECO:0000256" key="5">
    <source>
        <dbReference type="ARBA" id="ARBA00023002"/>
    </source>
</evidence>
<dbReference type="PRINTS" id="PR00385">
    <property type="entry name" value="P450"/>
</dbReference>
<evidence type="ECO:0008006" key="13">
    <source>
        <dbReference type="Google" id="ProtNLM"/>
    </source>
</evidence>
<keyword evidence="4 8" id="KW-0479">Metal-binding</keyword>
<evidence type="ECO:0000256" key="8">
    <source>
        <dbReference type="PIRSR" id="PIRSR602401-1"/>
    </source>
</evidence>
<evidence type="ECO:0000256" key="2">
    <source>
        <dbReference type="ARBA" id="ARBA00010617"/>
    </source>
</evidence>
<dbReference type="OrthoDB" id="1372046at2759"/>
<dbReference type="GO" id="GO:0005506">
    <property type="term" value="F:iron ion binding"/>
    <property type="evidence" value="ECO:0007669"/>
    <property type="project" value="InterPro"/>
</dbReference>
<evidence type="ECO:0000256" key="3">
    <source>
        <dbReference type="ARBA" id="ARBA00022617"/>
    </source>
</evidence>
<comment type="similarity">
    <text evidence="2 9">Belongs to the cytochrome P450 family.</text>
</comment>
<dbReference type="PANTHER" id="PTHR24286:SF384">
    <property type="entry name" value="P450, PUTATIVE (EUROFUNG)-RELATED"/>
    <property type="match status" value="1"/>
</dbReference>
<dbReference type="GO" id="GO:0016125">
    <property type="term" value="P:sterol metabolic process"/>
    <property type="evidence" value="ECO:0007669"/>
    <property type="project" value="TreeGrafter"/>
</dbReference>
<dbReference type="SUPFAM" id="SSF48264">
    <property type="entry name" value="Cytochrome P450"/>
    <property type="match status" value="1"/>
</dbReference>
<feature type="binding site" description="axial binding residue" evidence="8">
    <location>
        <position position="427"/>
    </location>
    <ligand>
        <name>heme</name>
        <dbReference type="ChEBI" id="CHEBI:30413"/>
    </ligand>
    <ligandPart>
        <name>Fe</name>
        <dbReference type="ChEBI" id="CHEBI:18248"/>
    </ligandPart>
</feature>
<dbReference type="OMA" id="FATINDH"/>
<dbReference type="GO" id="GO:0004497">
    <property type="term" value="F:monooxygenase activity"/>
    <property type="evidence" value="ECO:0007669"/>
    <property type="project" value="UniProtKB-KW"/>
</dbReference>
<evidence type="ECO:0000256" key="6">
    <source>
        <dbReference type="ARBA" id="ARBA00023004"/>
    </source>
</evidence>
<dbReference type="InterPro" id="IPR001128">
    <property type="entry name" value="Cyt_P450"/>
</dbReference>
<evidence type="ECO:0000313" key="11">
    <source>
        <dbReference type="EMBL" id="RZC79246.1"/>
    </source>
</evidence>
<dbReference type="GO" id="GO:0020037">
    <property type="term" value="F:heme binding"/>
    <property type="evidence" value="ECO:0007669"/>
    <property type="project" value="InterPro"/>
</dbReference>
<evidence type="ECO:0000313" key="12">
    <source>
        <dbReference type="Proteomes" id="UP000316621"/>
    </source>
</evidence>
<evidence type="ECO:0000256" key="10">
    <source>
        <dbReference type="SAM" id="Phobius"/>
    </source>
</evidence>